<dbReference type="EMBL" id="CANL01000002">
    <property type="protein sequence ID" value="CCM62143.1"/>
    <property type="molecule type" value="Genomic_DNA"/>
</dbReference>
<evidence type="ECO:0000313" key="3">
    <source>
        <dbReference type="Proteomes" id="UP000018291"/>
    </source>
</evidence>
<evidence type="ECO:0000313" key="2">
    <source>
        <dbReference type="EMBL" id="CCM62143.1"/>
    </source>
</evidence>
<protein>
    <submittedName>
        <fullName evidence="2">Putative Peptidoglycan-binding domain 1 protein</fullName>
    </submittedName>
</protein>
<dbReference type="Gene3D" id="2.40.420.20">
    <property type="match status" value="1"/>
</dbReference>
<sequence length="447" mass="45212">MTPRRIALGAVLLSIIAALVGLLVGRSIESPADAALGAKAPPSGPITVPIERRVLSADLRIRGTLGATDSTEVTLAPSTIGSPDNVVVRAPAQGDTVNEGDVILVVGNRPVIALVGDLPMYRDLGPGDLGDDVRLIEEALGRLGYFTMTADDTYDADTAAAVEKLYQGRGFAPIGAPAEVTEEIGRLTGEADAAAKERDVAALRRAQASLKAARTKAGARLPANEVVLAPRLPARVAKAAVKRGSRIDGAVMTLGSEVAQIRSSVAEADRTLVKPKQIAQVELTDTGDRFSATVVSVASEPGTNGAGPERYAVTLAPTDAPANSFGADVTITLRVRSTDGKVLVVPAAALSLGGDGATRVEVVKPVDGQAGKDPAEDSAVSAQEAATVKVKPGLTAGGLVEVTPAEKDALKAGDEVVVGTADGTPTSTPVGGATGSSPDDGADANRG</sequence>
<dbReference type="eggNOG" id="COG0845">
    <property type="taxonomic scope" value="Bacteria"/>
</dbReference>
<reference evidence="2 3" key="1">
    <citation type="journal article" date="2013" name="ISME J.">
        <title>Metabolic model for the filamentous 'Candidatus Microthrix parvicella' based on genomic and metagenomic analyses.</title>
        <authorList>
            <person name="Jon McIlroy S."/>
            <person name="Kristiansen R."/>
            <person name="Albertsen M."/>
            <person name="Michael Karst S."/>
            <person name="Rossetti S."/>
            <person name="Lund Nielsen J."/>
            <person name="Tandoi V."/>
            <person name="James Seviour R."/>
            <person name="Nielsen P.H."/>
        </authorList>
    </citation>
    <scope>NUCLEOTIDE SEQUENCE [LARGE SCALE GENOMIC DNA]</scope>
    <source>
        <strain evidence="2 3">RN1</strain>
    </source>
</reference>
<proteinExistence type="predicted"/>
<accession>R4YW65</accession>
<organism evidence="2 3">
    <name type="scientific">Candidatus Neomicrothrix parvicella RN1</name>
    <dbReference type="NCBI Taxonomy" id="1229780"/>
    <lineage>
        <taxon>Bacteria</taxon>
        <taxon>Bacillati</taxon>
        <taxon>Actinomycetota</taxon>
        <taxon>Acidimicrobiia</taxon>
        <taxon>Acidimicrobiales</taxon>
        <taxon>Microthrixaceae</taxon>
        <taxon>Candidatus Neomicrothrix</taxon>
    </lineage>
</organism>
<gene>
    <name evidence="2" type="ORF">BN381_100030</name>
</gene>
<dbReference type="InterPro" id="IPR036366">
    <property type="entry name" value="PGBDSf"/>
</dbReference>
<dbReference type="InterPro" id="IPR036365">
    <property type="entry name" value="PGBD-like_sf"/>
</dbReference>
<keyword evidence="3" id="KW-1185">Reference proteome</keyword>
<dbReference type="Proteomes" id="UP000018291">
    <property type="component" value="Unassembled WGS sequence"/>
</dbReference>
<comment type="caution">
    <text evidence="2">The sequence shown here is derived from an EMBL/GenBank/DDBJ whole genome shotgun (WGS) entry which is preliminary data.</text>
</comment>
<name>R4YW65_9ACTN</name>
<dbReference type="Gene3D" id="1.10.101.10">
    <property type="entry name" value="PGBD-like superfamily/PGBD"/>
    <property type="match status" value="1"/>
</dbReference>
<dbReference type="HOGENOM" id="CLU_033064_0_0_11"/>
<dbReference type="SUPFAM" id="SSF47090">
    <property type="entry name" value="PGBD-like"/>
    <property type="match status" value="1"/>
</dbReference>
<feature type="region of interest" description="Disordered" evidence="1">
    <location>
        <begin position="408"/>
        <end position="447"/>
    </location>
</feature>
<dbReference type="AlphaFoldDB" id="R4YW65"/>
<evidence type="ECO:0000256" key="1">
    <source>
        <dbReference type="SAM" id="MobiDB-lite"/>
    </source>
</evidence>
<dbReference type="eggNOG" id="COG3409">
    <property type="taxonomic scope" value="Bacteria"/>
</dbReference>
<dbReference type="STRING" id="1229780.BN381_100030"/>